<geneLocation type="mitochondrion" evidence="13"/>
<keyword evidence="13" id="KW-0496">Mitochondrion</keyword>
<gene>
    <name evidence="13" type="primary">ND4L</name>
</gene>
<name>A0A2Z5RG89_9VERT</name>
<dbReference type="EMBL" id="AP017471">
    <property type="protein sequence ID" value="BAX30186.1"/>
    <property type="molecule type" value="Genomic_DNA"/>
</dbReference>
<evidence type="ECO:0000256" key="9">
    <source>
        <dbReference type="ARBA" id="ARBA00031586"/>
    </source>
</evidence>
<evidence type="ECO:0000256" key="2">
    <source>
        <dbReference type="ARBA" id="ARBA00010519"/>
    </source>
</evidence>
<accession>A0A2Z5RG89</accession>
<proteinExistence type="inferred from homology"/>
<evidence type="ECO:0000256" key="10">
    <source>
        <dbReference type="ARBA" id="ARBA00043911"/>
    </source>
</evidence>
<keyword evidence="7" id="KW-0520">NAD</keyword>
<keyword evidence="5" id="KW-1278">Translocase</keyword>
<evidence type="ECO:0000256" key="12">
    <source>
        <dbReference type="SAM" id="Phobius"/>
    </source>
</evidence>
<comment type="similarity">
    <text evidence="2">Belongs to the complex I subunit 4L family.</text>
</comment>
<comment type="function">
    <text evidence="10">Core subunit of the mitochondrial membrane respiratory chain NADH dehydrogenase (Complex I) which catalyzes electron transfer from NADH through the respiratory chain, using ubiquinone as an electron acceptor. Part of the enzyme membrane arm which is embedded in the lipid bilayer and involved in proton translocation.</text>
</comment>
<keyword evidence="6 12" id="KW-1133">Transmembrane helix</keyword>
<evidence type="ECO:0000256" key="1">
    <source>
        <dbReference type="ARBA" id="ARBA00004141"/>
    </source>
</evidence>
<protein>
    <recommendedName>
        <fullName evidence="3">NADH-ubiquinone oxidoreductase chain 4L</fullName>
    </recommendedName>
    <alternativeName>
        <fullName evidence="9">NADH dehydrogenase subunit 4L</fullName>
    </alternativeName>
</protein>
<evidence type="ECO:0000256" key="8">
    <source>
        <dbReference type="ARBA" id="ARBA00023136"/>
    </source>
</evidence>
<evidence type="ECO:0000256" key="3">
    <source>
        <dbReference type="ARBA" id="ARBA00016612"/>
    </source>
</evidence>
<dbReference type="GO" id="GO:0008137">
    <property type="term" value="F:NADH dehydrogenase (ubiquinone) activity"/>
    <property type="evidence" value="ECO:0007669"/>
    <property type="project" value="UniProtKB-EC"/>
</dbReference>
<reference evidence="13" key="1">
    <citation type="journal article" date="2017" name="Mol. Phylogenet. Evol.">
        <title>Evolution of the RH gene family in vertebrates revealed by brown hagfish (Eptatretus atami) genome sequences.</title>
        <authorList>
            <person name="Suzuki A."/>
            <person name="Komata H."/>
            <person name="Iwashita S."/>
            <person name="Seto S."/>
            <person name="Ikeya H."/>
            <person name="Tabata M."/>
            <person name="Kitano T."/>
        </authorList>
    </citation>
    <scope>NUCLEOTIDE SEQUENCE</scope>
    <source>
        <strain evidence="13">KN1</strain>
    </source>
</reference>
<dbReference type="InterPro" id="IPR039428">
    <property type="entry name" value="NUOK/Mnh_C1-like"/>
</dbReference>
<sequence>MNPTTFIISFTIAMMGLAIYQTHLLSLFLCLEGMALSVFCLMVSSSSSSFVISTIPMPLIMLTFSVCEAGLSLVLMISMTRTHHNDLMSSLTLLKC</sequence>
<evidence type="ECO:0000256" key="6">
    <source>
        <dbReference type="ARBA" id="ARBA00022989"/>
    </source>
</evidence>
<dbReference type="Gene3D" id="1.10.287.3510">
    <property type="match status" value="1"/>
</dbReference>
<evidence type="ECO:0000256" key="5">
    <source>
        <dbReference type="ARBA" id="ARBA00022967"/>
    </source>
</evidence>
<keyword evidence="4 12" id="KW-0812">Transmembrane</keyword>
<dbReference type="GO" id="GO:0016020">
    <property type="term" value="C:membrane"/>
    <property type="evidence" value="ECO:0007669"/>
    <property type="project" value="UniProtKB-SubCell"/>
</dbReference>
<dbReference type="Pfam" id="PF00420">
    <property type="entry name" value="Oxidored_q2"/>
    <property type="match status" value="1"/>
</dbReference>
<evidence type="ECO:0000256" key="4">
    <source>
        <dbReference type="ARBA" id="ARBA00022692"/>
    </source>
</evidence>
<evidence type="ECO:0000256" key="7">
    <source>
        <dbReference type="ARBA" id="ARBA00023027"/>
    </source>
</evidence>
<organism evidence="13">
    <name type="scientific">Eptatretus atami</name>
    <dbReference type="NCBI Taxonomy" id="50612"/>
    <lineage>
        <taxon>Eukaryota</taxon>
        <taxon>Metazoa</taxon>
        <taxon>Chordata</taxon>
        <taxon>Craniata</taxon>
        <taxon>Vertebrata</taxon>
        <taxon>Cyclostomata</taxon>
        <taxon>Myxini</taxon>
        <taxon>Myxiniformes</taxon>
        <taxon>Myxinidae</taxon>
        <taxon>Eptatretinae</taxon>
        <taxon>Eptatretus</taxon>
    </lineage>
</organism>
<dbReference type="AlphaFoldDB" id="A0A2Z5RG89"/>
<evidence type="ECO:0000313" key="13">
    <source>
        <dbReference type="EMBL" id="BAX30186.1"/>
    </source>
</evidence>
<feature type="transmembrane region" description="Helical" evidence="12">
    <location>
        <begin position="6"/>
        <end position="28"/>
    </location>
</feature>
<evidence type="ECO:0000256" key="11">
    <source>
        <dbReference type="ARBA" id="ARBA00048769"/>
    </source>
</evidence>
<comment type="catalytic activity">
    <reaction evidence="11">
        <text>a ubiquinone + NADH + 5 H(+)(in) = a ubiquinol + NAD(+) + 4 H(+)(out)</text>
        <dbReference type="Rhea" id="RHEA:29091"/>
        <dbReference type="Rhea" id="RHEA-COMP:9565"/>
        <dbReference type="Rhea" id="RHEA-COMP:9566"/>
        <dbReference type="ChEBI" id="CHEBI:15378"/>
        <dbReference type="ChEBI" id="CHEBI:16389"/>
        <dbReference type="ChEBI" id="CHEBI:17976"/>
        <dbReference type="ChEBI" id="CHEBI:57540"/>
        <dbReference type="ChEBI" id="CHEBI:57945"/>
        <dbReference type="EC" id="7.1.1.2"/>
    </reaction>
    <physiologicalReaction direction="left-to-right" evidence="11">
        <dbReference type="Rhea" id="RHEA:29092"/>
    </physiologicalReaction>
</comment>
<feature type="transmembrane region" description="Helical" evidence="12">
    <location>
        <begin position="59"/>
        <end position="79"/>
    </location>
</feature>
<comment type="subcellular location">
    <subcellularLocation>
        <location evidence="1">Membrane</location>
        <topology evidence="1">Multi-pass membrane protein</topology>
    </subcellularLocation>
</comment>
<keyword evidence="8 12" id="KW-0472">Membrane</keyword>